<comment type="subcellular location">
    <subcellularLocation>
        <location evidence="1">Membrane</location>
        <topology evidence="1">Multi-pass membrane protein</topology>
    </subcellularLocation>
</comment>
<evidence type="ECO:0000256" key="5">
    <source>
        <dbReference type="SAM" id="MobiDB-lite"/>
    </source>
</evidence>
<evidence type="ECO:0000256" key="2">
    <source>
        <dbReference type="ARBA" id="ARBA00022692"/>
    </source>
</evidence>
<dbReference type="Pfam" id="PF06271">
    <property type="entry name" value="RDD"/>
    <property type="match status" value="1"/>
</dbReference>
<evidence type="ECO:0000256" key="6">
    <source>
        <dbReference type="SAM" id="Phobius"/>
    </source>
</evidence>
<dbReference type="RefSeq" id="WP_377282292.1">
    <property type="nucleotide sequence ID" value="NZ_JBHRSI010000006.1"/>
</dbReference>
<sequence length="296" mass="32728">MSEAGVQRGKRTAGRPPQDASREFVTPEGVDLRLRIGEAGERAAAFLVDVIILTIALIGVSIVMVGVLAASRARGVEVAAIVWLLIAFFLRTFYFMAFEMHPSAATPGKRMLGLRVIARGGGRLTADAVFARNAMRELEVFLPLSFLFSQGDGVDAWVVLLGLIWSGVFLFFPLFNRDRLRVGDLVAGTMVVKAPRRKLMPDLADERPPGAARVTFTQAQVDAYGVKELHVLEDVLRRRDKATMRAVAQRIQGKIGWEGEPVADGEFLAAYYAALRGRLESRMLFGHRRRDKFDRG</sequence>
<name>A0ABW4MYN5_9CAUL</name>
<evidence type="ECO:0000313" key="8">
    <source>
        <dbReference type="EMBL" id="MFD1782618.1"/>
    </source>
</evidence>
<organism evidence="8 9">
    <name type="scientific">Phenylobacterium terrae</name>
    <dbReference type="NCBI Taxonomy" id="2665495"/>
    <lineage>
        <taxon>Bacteria</taxon>
        <taxon>Pseudomonadati</taxon>
        <taxon>Pseudomonadota</taxon>
        <taxon>Alphaproteobacteria</taxon>
        <taxon>Caulobacterales</taxon>
        <taxon>Caulobacteraceae</taxon>
        <taxon>Phenylobacterium</taxon>
    </lineage>
</organism>
<evidence type="ECO:0000256" key="1">
    <source>
        <dbReference type="ARBA" id="ARBA00004141"/>
    </source>
</evidence>
<comment type="caution">
    <text evidence="8">The sequence shown here is derived from an EMBL/GenBank/DDBJ whole genome shotgun (WGS) entry which is preliminary data.</text>
</comment>
<keyword evidence="2 6" id="KW-0812">Transmembrane</keyword>
<keyword evidence="9" id="KW-1185">Reference proteome</keyword>
<evidence type="ECO:0000256" key="4">
    <source>
        <dbReference type="ARBA" id="ARBA00023136"/>
    </source>
</evidence>
<feature type="transmembrane region" description="Helical" evidence="6">
    <location>
        <begin position="43"/>
        <end position="69"/>
    </location>
</feature>
<dbReference type="PANTHER" id="PTHR38480:SF1">
    <property type="entry name" value="SLR0254 PROTEIN"/>
    <property type="match status" value="1"/>
</dbReference>
<keyword evidence="3 6" id="KW-1133">Transmembrane helix</keyword>
<accession>A0ABW4MYN5</accession>
<evidence type="ECO:0000313" key="9">
    <source>
        <dbReference type="Proteomes" id="UP001597237"/>
    </source>
</evidence>
<dbReference type="Proteomes" id="UP001597237">
    <property type="component" value="Unassembled WGS sequence"/>
</dbReference>
<evidence type="ECO:0000259" key="7">
    <source>
        <dbReference type="Pfam" id="PF06271"/>
    </source>
</evidence>
<proteinExistence type="predicted"/>
<reference evidence="9" key="1">
    <citation type="journal article" date="2019" name="Int. J. Syst. Evol. Microbiol.">
        <title>The Global Catalogue of Microorganisms (GCM) 10K type strain sequencing project: providing services to taxonomists for standard genome sequencing and annotation.</title>
        <authorList>
            <consortium name="The Broad Institute Genomics Platform"/>
            <consortium name="The Broad Institute Genome Sequencing Center for Infectious Disease"/>
            <person name="Wu L."/>
            <person name="Ma J."/>
        </authorList>
    </citation>
    <scope>NUCLEOTIDE SEQUENCE [LARGE SCALE GENOMIC DNA]</scope>
    <source>
        <strain evidence="9">DFY28</strain>
    </source>
</reference>
<feature type="transmembrane region" description="Helical" evidence="6">
    <location>
        <begin position="76"/>
        <end position="97"/>
    </location>
</feature>
<keyword evidence="4 6" id="KW-0472">Membrane</keyword>
<feature type="transmembrane region" description="Helical" evidence="6">
    <location>
        <begin position="156"/>
        <end position="175"/>
    </location>
</feature>
<protein>
    <submittedName>
        <fullName evidence="8">RDD family protein</fullName>
    </submittedName>
</protein>
<gene>
    <name evidence="8" type="ORF">ACFSC0_04365</name>
</gene>
<evidence type="ECO:0000256" key="3">
    <source>
        <dbReference type="ARBA" id="ARBA00022989"/>
    </source>
</evidence>
<feature type="region of interest" description="Disordered" evidence="5">
    <location>
        <begin position="1"/>
        <end position="22"/>
    </location>
</feature>
<feature type="domain" description="RDD" evidence="7">
    <location>
        <begin position="38"/>
        <end position="188"/>
    </location>
</feature>
<dbReference type="InterPro" id="IPR010432">
    <property type="entry name" value="RDD"/>
</dbReference>
<dbReference type="PANTHER" id="PTHR38480">
    <property type="entry name" value="SLR0254 PROTEIN"/>
    <property type="match status" value="1"/>
</dbReference>
<dbReference type="EMBL" id="JBHUEY010000001">
    <property type="protein sequence ID" value="MFD1782618.1"/>
    <property type="molecule type" value="Genomic_DNA"/>
</dbReference>